<dbReference type="SMART" id="SM00554">
    <property type="entry name" value="FAS1"/>
    <property type="match status" value="1"/>
</dbReference>
<evidence type="ECO:0000256" key="4">
    <source>
        <dbReference type="ARBA" id="ARBA00023136"/>
    </source>
</evidence>
<dbReference type="Pfam" id="PF07980">
    <property type="entry name" value="SusD_RagB"/>
    <property type="match status" value="1"/>
</dbReference>
<dbReference type="Gene3D" id="2.30.180.10">
    <property type="entry name" value="FAS1 domain"/>
    <property type="match status" value="1"/>
</dbReference>
<dbReference type="SUPFAM" id="SSF48452">
    <property type="entry name" value="TPR-like"/>
    <property type="match status" value="1"/>
</dbReference>
<evidence type="ECO:0000313" key="7">
    <source>
        <dbReference type="EMBL" id="MVT41361.1"/>
    </source>
</evidence>
<dbReference type="SUPFAM" id="SSF49478">
    <property type="entry name" value="Cna protein B-type domain"/>
    <property type="match status" value="1"/>
</dbReference>
<name>A0A6N8J9V2_9BACT</name>
<dbReference type="Pfam" id="PF14322">
    <property type="entry name" value="SusD-like_3"/>
    <property type="match status" value="1"/>
</dbReference>
<comment type="similarity">
    <text evidence="2">Belongs to the SusD family.</text>
</comment>
<evidence type="ECO:0000256" key="5">
    <source>
        <dbReference type="ARBA" id="ARBA00023237"/>
    </source>
</evidence>
<proteinExistence type="inferred from homology"/>
<dbReference type="InterPro" id="IPR011990">
    <property type="entry name" value="TPR-like_helical_dom_sf"/>
</dbReference>
<keyword evidence="3" id="KW-0732">Signal</keyword>
<dbReference type="GO" id="GO:0009279">
    <property type="term" value="C:cell outer membrane"/>
    <property type="evidence" value="ECO:0007669"/>
    <property type="project" value="UniProtKB-SubCell"/>
</dbReference>
<evidence type="ECO:0000313" key="8">
    <source>
        <dbReference type="Proteomes" id="UP000468388"/>
    </source>
</evidence>
<reference evidence="7 8" key="1">
    <citation type="submission" date="2019-12" db="EMBL/GenBank/DDBJ databases">
        <title>The draft genomic sequence of strain Chitinophaga oryziterrae JCM 16595.</title>
        <authorList>
            <person name="Zhang X."/>
        </authorList>
    </citation>
    <scope>NUCLEOTIDE SEQUENCE [LARGE SCALE GENOMIC DNA]</scope>
    <source>
        <strain evidence="7 8">JCM 16595</strain>
    </source>
</reference>
<gene>
    <name evidence="7" type="ORF">GO495_12265</name>
</gene>
<accession>A0A6N8J9V2</accession>
<sequence>MKKILYPLLVCGLFACSKKDTQTPQTIEPVAVTEVSAYMAGVDSLSEFETAFKKIAISTADASGGLTIFAPGNETIGGYDIGAKTMGKDLPDSIIKSHIVKGVFKAADLTDGKQLTTLSGKIFIVKVVDGKIYINGVLITVKDGKAGSQVVHCIAKMLTTSPGGTDVTVYDATKWSETNRSGQLLAGATVNLYLTREEYQSNTPSFTALTNNDGVAHFTGLPVATYFVVVKKEALSNIWPDADGNTYVSTDSLFQTKTEATSGMPLQYGYTAGDFRFADLNMDGVVNSNDKGITPPRTIIVNEGEISAQKILIGYPKNSSMKLFTTVADAQTSLNSVITQVGVMHKSLVMLDGIMSDDADCTDFSDWCAYDQFTFTAADSRISDIWVSEYASINTLNRIILSLPTMTGDTTSIAAQARGLRAFTYLELATYFGGLPIYSGMTAPADISRTSLRDTYEFIVNELGIAYATLPVTASVHILTQSAARTLMARALVANSNYSQARTYANEVINSGHYSLVDSTQIFADASSAEIVWDLSGSYPAGFNQYFYNRSFCPVARTSELYLMVAEGEILIGSLSPAAQKITLVRNRSGMPAMSMTNADEAQAALIDTYQREFRREGFRFANLVRWGLAAQVLTSKGYTSHNSLLPIPMNVILNSPNMVQNPGY</sequence>
<dbReference type="PROSITE" id="PS51257">
    <property type="entry name" value="PROKAR_LIPOPROTEIN"/>
    <property type="match status" value="1"/>
</dbReference>
<dbReference type="RefSeq" id="WP_157299990.1">
    <property type="nucleotide sequence ID" value="NZ_BAAAZB010000025.1"/>
</dbReference>
<dbReference type="Proteomes" id="UP000468388">
    <property type="component" value="Unassembled WGS sequence"/>
</dbReference>
<evidence type="ECO:0000256" key="2">
    <source>
        <dbReference type="ARBA" id="ARBA00006275"/>
    </source>
</evidence>
<comment type="subcellular location">
    <subcellularLocation>
        <location evidence="1">Cell outer membrane</location>
    </subcellularLocation>
</comment>
<dbReference type="InterPro" id="IPR000782">
    <property type="entry name" value="FAS1_domain"/>
</dbReference>
<dbReference type="OrthoDB" id="611136at2"/>
<dbReference type="InterPro" id="IPR012944">
    <property type="entry name" value="SusD_RagB_dom"/>
</dbReference>
<comment type="caution">
    <text evidence="7">The sequence shown here is derived from an EMBL/GenBank/DDBJ whole genome shotgun (WGS) entry which is preliminary data.</text>
</comment>
<dbReference type="PROSITE" id="PS50213">
    <property type="entry name" value="FAS1"/>
    <property type="match status" value="1"/>
</dbReference>
<dbReference type="InterPro" id="IPR033985">
    <property type="entry name" value="SusD-like_N"/>
</dbReference>
<dbReference type="EMBL" id="WRXO01000003">
    <property type="protein sequence ID" value="MVT41361.1"/>
    <property type="molecule type" value="Genomic_DNA"/>
</dbReference>
<dbReference type="InterPro" id="IPR036378">
    <property type="entry name" value="FAS1_dom_sf"/>
</dbReference>
<protein>
    <submittedName>
        <fullName evidence="7">RagB/SusD family nutrient uptake outer membrane protein</fullName>
    </submittedName>
</protein>
<organism evidence="7 8">
    <name type="scientific">Chitinophaga oryziterrae</name>
    <dbReference type="NCBI Taxonomy" id="1031224"/>
    <lineage>
        <taxon>Bacteria</taxon>
        <taxon>Pseudomonadati</taxon>
        <taxon>Bacteroidota</taxon>
        <taxon>Chitinophagia</taxon>
        <taxon>Chitinophagales</taxon>
        <taxon>Chitinophagaceae</taxon>
        <taxon>Chitinophaga</taxon>
    </lineage>
</organism>
<dbReference type="Gene3D" id="1.25.40.390">
    <property type="match status" value="2"/>
</dbReference>
<evidence type="ECO:0000256" key="1">
    <source>
        <dbReference type="ARBA" id="ARBA00004442"/>
    </source>
</evidence>
<keyword evidence="8" id="KW-1185">Reference proteome</keyword>
<dbReference type="Pfam" id="PF02469">
    <property type="entry name" value="Fasciclin"/>
    <property type="match status" value="1"/>
</dbReference>
<dbReference type="AlphaFoldDB" id="A0A6N8J9V2"/>
<keyword evidence="5" id="KW-0998">Cell outer membrane</keyword>
<feature type="domain" description="FAS1" evidence="6">
    <location>
        <begin position="32"/>
        <end position="158"/>
    </location>
</feature>
<keyword evidence="4" id="KW-0472">Membrane</keyword>
<evidence type="ECO:0000259" key="6">
    <source>
        <dbReference type="PROSITE" id="PS50213"/>
    </source>
</evidence>
<evidence type="ECO:0000256" key="3">
    <source>
        <dbReference type="ARBA" id="ARBA00022729"/>
    </source>
</evidence>
<dbReference type="SUPFAM" id="SSF82153">
    <property type="entry name" value="FAS1 domain"/>
    <property type="match status" value="1"/>
</dbReference>